<evidence type="ECO:0000256" key="1">
    <source>
        <dbReference type="ARBA" id="ARBA00022737"/>
    </source>
</evidence>
<organism evidence="4 5">
    <name type="scientific">Mycena sanguinolenta</name>
    <dbReference type="NCBI Taxonomy" id="230812"/>
    <lineage>
        <taxon>Eukaryota</taxon>
        <taxon>Fungi</taxon>
        <taxon>Dikarya</taxon>
        <taxon>Basidiomycota</taxon>
        <taxon>Agaricomycotina</taxon>
        <taxon>Agaricomycetes</taxon>
        <taxon>Agaricomycetidae</taxon>
        <taxon>Agaricales</taxon>
        <taxon>Marasmiineae</taxon>
        <taxon>Mycenaceae</taxon>
        <taxon>Mycena</taxon>
    </lineage>
</organism>
<keyword evidence="1" id="KW-0677">Repeat</keyword>
<feature type="region of interest" description="Disordered" evidence="2">
    <location>
        <begin position="1"/>
        <end position="30"/>
    </location>
</feature>
<dbReference type="Pfam" id="PF24883">
    <property type="entry name" value="NPHP3_N"/>
    <property type="match status" value="1"/>
</dbReference>
<dbReference type="InterPro" id="IPR027417">
    <property type="entry name" value="P-loop_NTPase"/>
</dbReference>
<dbReference type="PANTHER" id="PTHR10039">
    <property type="entry name" value="AMELOGENIN"/>
    <property type="match status" value="1"/>
</dbReference>
<evidence type="ECO:0000259" key="3">
    <source>
        <dbReference type="PROSITE" id="PS50837"/>
    </source>
</evidence>
<gene>
    <name evidence="4" type="ORF">MSAN_01744600</name>
</gene>
<dbReference type="InterPro" id="IPR056884">
    <property type="entry name" value="NPHP3-like_N"/>
</dbReference>
<name>A0A8H7CVA6_9AGAR</name>
<dbReference type="PROSITE" id="PS50837">
    <property type="entry name" value="NACHT"/>
    <property type="match status" value="1"/>
</dbReference>
<keyword evidence="5" id="KW-1185">Reference proteome</keyword>
<feature type="compositionally biased region" description="Gly residues" evidence="2">
    <location>
        <begin position="10"/>
        <end position="30"/>
    </location>
</feature>
<evidence type="ECO:0000313" key="5">
    <source>
        <dbReference type="Proteomes" id="UP000623467"/>
    </source>
</evidence>
<dbReference type="Proteomes" id="UP000623467">
    <property type="component" value="Unassembled WGS sequence"/>
</dbReference>
<sequence length="296" mass="32827">MAQPTVNIYGGTGGRGGDGDTGGAGGTGGGPIVNISMSVTQTEEKLEKWLEYPPNMKRKQHETEKLRSQGTGKWFFKHRNFIKWINNPGVLWVEGPSGAGKSVLSSTLIKGLFGMQAQSIARTFAVAFFYFDFRTKDTQSVEIALRRIILQLSAQAPDLHKTLDNHYNLLAGQKLPDYQDLVSLLLKLLQQLGQTYVVLDALDECDSNNVQQIVRLVAELKAWAETPLHLCITSQPRDVFTKSFADVTRIALQADIMNTDIKSFITTELKTNSSLEPWKPRAAQVTKQVTRKANGM</sequence>
<protein>
    <submittedName>
        <fullName evidence="4">Ankyrin repeat protein</fullName>
    </submittedName>
</protein>
<evidence type="ECO:0000313" key="4">
    <source>
        <dbReference type="EMBL" id="KAF7349542.1"/>
    </source>
</evidence>
<dbReference type="AlphaFoldDB" id="A0A8H7CVA6"/>
<proteinExistence type="predicted"/>
<dbReference type="PANTHER" id="PTHR10039:SF16">
    <property type="entry name" value="GPI INOSITOL-DEACYLASE"/>
    <property type="match status" value="1"/>
</dbReference>
<accession>A0A8H7CVA6</accession>
<dbReference type="Gene3D" id="3.40.50.300">
    <property type="entry name" value="P-loop containing nucleotide triphosphate hydrolases"/>
    <property type="match status" value="1"/>
</dbReference>
<dbReference type="SUPFAM" id="SSF52540">
    <property type="entry name" value="P-loop containing nucleoside triphosphate hydrolases"/>
    <property type="match status" value="1"/>
</dbReference>
<feature type="domain" description="NACHT" evidence="3">
    <location>
        <begin position="89"/>
        <end position="220"/>
    </location>
</feature>
<dbReference type="InterPro" id="IPR007111">
    <property type="entry name" value="NACHT_NTPase"/>
</dbReference>
<dbReference type="OrthoDB" id="3066271at2759"/>
<evidence type="ECO:0000256" key="2">
    <source>
        <dbReference type="SAM" id="MobiDB-lite"/>
    </source>
</evidence>
<dbReference type="EMBL" id="JACAZH010000016">
    <property type="protein sequence ID" value="KAF7349542.1"/>
    <property type="molecule type" value="Genomic_DNA"/>
</dbReference>
<reference evidence="4" key="1">
    <citation type="submission" date="2020-05" db="EMBL/GenBank/DDBJ databases">
        <title>Mycena genomes resolve the evolution of fungal bioluminescence.</title>
        <authorList>
            <person name="Tsai I.J."/>
        </authorList>
    </citation>
    <scope>NUCLEOTIDE SEQUENCE</scope>
    <source>
        <strain evidence="4">160909Yilan</strain>
    </source>
</reference>
<comment type="caution">
    <text evidence="4">The sequence shown here is derived from an EMBL/GenBank/DDBJ whole genome shotgun (WGS) entry which is preliminary data.</text>
</comment>